<feature type="region of interest" description="Disordered" evidence="7">
    <location>
        <begin position="1"/>
        <end position="41"/>
    </location>
</feature>
<evidence type="ECO:0000313" key="9">
    <source>
        <dbReference type="Ensembl" id="ENSACDP00005003595.1"/>
    </source>
</evidence>
<organism evidence="9 10">
    <name type="scientific">Anser cygnoides</name>
    <name type="common">Swan goose</name>
    <dbReference type="NCBI Taxonomy" id="8845"/>
    <lineage>
        <taxon>Eukaryota</taxon>
        <taxon>Metazoa</taxon>
        <taxon>Chordata</taxon>
        <taxon>Craniata</taxon>
        <taxon>Vertebrata</taxon>
        <taxon>Euteleostomi</taxon>
        <taxon>Archelosauria</taxon>
        <taxon>Archosauria</taxon>
        <taxon>Dinosauria</taxon>
        <taxon>Saurischia</taxon>
        <taxon>Theropoda</taxon>
        <taxon>Coelurosauria</taxon>
        <taxon>Aves</taxon>
        <taxon>Neognathae</taxon>
        <taxon>Galloanserae</taxon>
        <taxon>Anseriformes</taxon>
        <taxon>Anatidae</taxon>
        <taxon>Anserinae</taxon>
        <taxon>Anser</taxon>
    </lineage>
</organism>
<keyword evidence="3" id="KW-0256">Endoplasmic reticulum</keyword>
<evidence type="ECO:0000256" key="7">
    <source>
        <dbReference type="SAM" id="MobiDB-lite"/>
    </source>
</evidence>
<dbReference type="Ensembl" id="ENSACDT00005004355.1">
    <property type="protein sequence ID" value="ENSACDP00005003595.1"/>
    <property type="gene ID" value="ENSACDG00005002618.1"/>
</dbReference>
<dbReference type="AlphaFoldDB" id="A0A8B9DD72"/>
<evidence type="ECO:0000256" key="5">
    <source>
        <dbReference type="ARBA" id="ARBA00023136"/>
    </source>
</evidence>
<dbReference type="GO" id="GO:0016409">
    <property type="term" value="F:palmitoyltransferase activity"/>
    <property type="evidence" value="ECO:0007669"/>
    <property type="project" value="TreeGrafter"/>
</dbReference>
<keyword evidence="4 8" id="KW-1133">Transmembrane helix</keyword>
<comment type="subcellular location">
    <subcellularLocation>
        <location evidence="1">Endoplasmic reticulum membrane</location>
        <topology evidence="1">Multi-pass membrane protein</topology>
    </subcellularLocation>
</comment>
<reference evidence="9" key="1">
    <citation type="submission" date="2025-08" db="UniProtKB">
        <authorList>
            <consortium name="Ensembl"/>
        </authorList>
    </citation>
    <scope>IDENTIFICATION</scope>
</reference>
<feature type="transmembrane region" description="Helical" evidence="8">
    <location>
        <begin position="271"/>
        <end position="295"/>
    </location>
</feature>
<feature type="region of interest" description="Disordered" evidence="7">
    <location>
        <begin position="68"/>
        <end position="199"/>
    </location>
</feature>
<sequence length="658" mass="74185">MPPEIGDRRFTSLKASQPERGAKVGESHGPGKRSCGSASGNVHHTSIAYFMLEEDDVSVTELRDDERCSALTNRETARHEQHPPKHRPQNEAVQLAFSDHPISPTAPLLPNPNPPRPPKAPWGLPGLLQPATGSPGPVPGASSGRSQGGAAAPEPETRRGRCRPRCPLRRPAAGSGGTGTGTGAGAGPPGSPELPPRCCRRGPSAEYEGEIDRNFGLEQGTLFWGLKKDPLDFEWSYWVEWGRERILLLLAGHLLVSQMCRLFVEKYKPWCLMVYGMAACWFLLGIKGFAVILLYAAISFAVAQFQISLLTWMCSLVLLSTLHIPAVEEAKRKWYDTENEYYLLLFTVSVRCLFYTSFSLEYCWHEPAQKSSHSFLWMLAYVFYYPLFHNGPIMNFDEFSKQMRKQEAFSLKTNVGILIVGIIRIFFWWCLAELMIHLMYIHAICSSSPPLEAVSYWALGGLALAQVLFFYVKYLVLYGVPALLLRMDGLKPPALPCCVSLMHSFTKMWRSFDVGLHRFLVRYIYVPMGGSQSSLPGMLFSTALTFAFVSYWHGGQSYLWYWGALNCLGVIVENGVKRILSVSLIRDLIEHFFSPRIRRRLHAVLASVCTSMLILSNLIFLGGNHVGKIYWNRIFMEGKFIFMCFLYNRTFQNLPWMC</sequence>
<keyword evidence="2 8" id="KW-0812">Transmembrane</keyword>
<keyword evidence="5 8" id="KW-0472">Membrane</keyword>
<dbReference type="Proteomes" id="UP000694521">
    <property type="component" value="Unplaced"/>
</dbReference>
<evidence type="ECO:0000256" key="3">
    <source>
        <dbReference type="ARBA" id="ARBA00022824"/>
    </source>
</evidence>
<protein>
    <submittedName>
        <fullName evidence="9">Hedgehog acyltransferase</fullName>
    </submittedName>
</protein>
<feature type="transmembrane region" description="Helical" evidence="8">
    <location>
        <begin position="341"/>
        <end position="360"/>
    </location>
</feature>
<evidence type="ECO:0000256" key="4">
    <source>
        <dbReference type="ARBA" id="ARBA00022989"/>
    </source>
</evidence>
<feature type="transmembrane region" description="Helical" evidence="8">
    <location>
        <begin position="456"/>
        <end position="477"/>
    </location>
</feature>
<evidence type="ECO:0000256" key="2">
    <source>
        <dbReference type="ARBA" id="ARBA00022692"/>
    </source>
</evidence>
<name>A0A8B9DD72_ANSCY</name>
<feature type="compositionally biased region" description="Gly residues" evidence="7">
    <location>
        <begin position="174"/>
        <end position="188"/>
    </location>
</feature>
<feature type="compositionally biased region" description="Pro residues" evidence="7">
    <location>
        <begin position="107"/>
        <end position="120"/>
    </location>
</feature>
<keyword evidence="10" id="KW-1185">Reference proteome</keyword>
<proteinExistence type="inferred from homology"/>
<comment type="similarity">
    <text evidence="6">Belongs to the membrane-bound acyltransferase family. HHAT subfamily.</text>
</comment>
<feature type="compositionally biased region" description="Low complexity" evidence="7">
    <location>
        <begin position="130"/>
        <end position="154"/>
    </location>
</feature>
<feature type="transmembrane region" description="Helical" evidence="8">
    <location>
        <begin position="415"/>
        <end position="436"/>
    </location>
</feature>
<evidence type="ECO:0000256" key="8">
    <source>
        <dbReference type="SAM" id="Phobius"/>
    </source>
</evidence>
<dbReference type="Pfam" id="PF03062">
    <property type="entry name" value="MBOAT"/>
    <property type="match status" value="1"/>
</dbReference>
<feature type="transmembrane region" description="Helical" evidence="8">
    <location>
        <begin position="375"/>
        <end position="394"/>
    </location>
</feature>
<dbReference type="PANTHER" id="PTHR13285:SF20">
    <property type="entry name" value="PROTEIN-CYSTEINE N-PALMITOYLTRANSFERASE HHAT"/>
    <property type="match status" value="1"/>
</dbReference>
<dbReference type="PANTHER" id="PTHR13285">
    <property type="entry name" value="ACYLTRANSFERASE"/>
    <property type="match status" value="1"/>
</dbReference>
<reference evidence="9" key="2">
    <citation type="submission" date="2025-09" db="UniProtKB">
        <authorList>
            <consortium name="Ensembl"/>
        </authorList>
    </citation>
    <scope>IDENTIFICATION</scope>
</reference>
<dbReference type="GO" id="GO:0005789">
    <property type="term" value="C:endoplasmic reticulum membrane"/>
    <property type="evidence" value="ECO:0007669"/>
    <property type="project" value="UniProtKB-SubCell"/>
</dbReference>
<evidence type="ECO:0000313" key="10">
    <source>
        <dbReference type="Proteomes" id="UP000694521"/>
    </source>
</evidence>
<dbReference type="InterPro" id="IPR004299">
    <property type="entry name" value="MBOAT_fam"/>
</dbReference>
<accession>A0A8B9DD72</accession>
<evidence type="ECO:0000256" key="6">
    <source>
        <dbReference type="ARBA" id="ARBA00038268"/>
    </source>
</evidence>
<dbReference type="InterPro" id="IPR051085">
    <property type="entry name" value="MB_O-acyltransferase"/>
</dbReference>
<evidence type="ECO:0000256" key="1">
    <source>
        <dbReference type="ARBA" id="ARBA00004477"/>
    </source>
</evidence>
<feature type="compositionally biased region" description="Basic and acidic residues" evidence="7">
    <location>
        <begin position="1"/>
        <end position="10"/>
    </location>
</feature>
<feature type="transmembrane region" description="Helical" evidence="8">
    <location>
        <begin position="601"/>
        <end position="623"/>
    </location>
</feature>